<dbReference type="EMBL" id="OV170224">
    <property type="protein sequence ID" value="CAH0723686.1"/>
    <property type="molecule type" value="Genomic_DNA"/>
</dbReference>
<organism evidence="1 2">
    <name type="scientific">Brenthis ino</name>
    <name type="common">lesser marbled fritillary</name>
    <dbReference type="NCBI Taxonomy" id="405034"/>
    <lineage>
        <taxon>Eukaryota</taxon>
        <taxon>Metazoa</taxon>
        <taxon>Ecdysozoa</taxon>
        <taxon>Arthropoda</taxon>
        <taxon>Hexapoda</taxon>
        <taxon>Insecta</taxon>
        <taxon>Pterygota</taxon>
        <taxon>Neoptera</taxon>
        <taxon>Endopterygota</taxon>
        <taxon>Lepidoptera</taxon>
        <taxon>Glossata</taxon>
        <taxon>Ditrysia</taxon>
        <taxon>Papilionoidea</taxon>
        <taxon>Nymphalidae</taxon>
        <taxon>Heliconiinae</taxon>
        <taxon>Argynnini</taxon>
        <taxon>Brenthis</taxon>
    </lineage>
</organism>
<evidence type="ECO:0000313" key="1">
    <source>
        <dbReference type="EMBL" id="CAH0723686.1"/>
    </source>
</evidence>
<name>A0A8J9YDF7_9NEOP</name>
<dbReference type="OrthoDB" id="407509at2759"/>
<accession>A0A8J9YDF7</accession>
<proteinExistence type="predicted"/>
<dbReference type="Proteomes" id="UP000838878">
    <property type="component" value="Chromosome 4"/>
</dbReference>
<sequence>MISNIAGDEWMKVANNREEWCKLEEAFTQEGLHTNNNGKYRGLGERVSFAEEYNSLQLGGIRLGLSIETCSHADDVVFGVRRRDNKQYKQPGPAFDTSPFEVD</sequence>
<keyword evidence="2" id="KW-1185">Reference proteome</keyword>
<gene>
    <name evidence="1" type="ORF">BINO364_LOCUS9490</name>
</gene>
<dbReference type="AlphaFoldDB" id="A0A8J9YDF7"/>
<reference evidence="1" key="1">
    <citation type="submission" date="2021-12" db="EMBL/GenBank/DDBJ databases">
        <authorList>
            <person name="Martin H S."/>
        </authorList>
    </citation>
    <scope>NUCLEOTIDE SEQUENCE</scope>
</reference>
<evidence type="ECO:0000313" key="2">
    <source>
        <dbReference type="Proteomes" id="UP000838878"/>
    </source>
</evidence>
<protein>
    <submittedName>
        <fullName evidence="1">Uncharacterized protein</fullName>
    </submittedName>
</protein>
<feature type="non-terminal residue" evidence="1">
    <location>
        <position position="103"/>
    </location>
</feature>